<sequence>GKSCETYGRTSNSVERYPYDIQYLTLLQFVRTCNLPLHQGDQSDDHCLPTVHYRGREADLGFAKVSYRCAV</sequence>
<dbReference type="CTD" id="20317366"/>
<evidence type="ECO:0000313" key="1">
    <source>
        <dbReference type="EMBL" id="KER30333.1"/>
    </source>
</evidence>
<gene>
    <name evidence="1" type="ORF">T265_03179</name>
</gene>
<reference evidence="1 2" key="1">
    <citation type="submission" date="2013-11" db="EMBL/GenBank/DDBJ databases">
        <title>Opisthorchis viverrini - life in the bile duct.</title>
        <authorList>
            <person name="Young N.D."/>
            <person name="Nagarajan N."/>
            <person name="Lin S.J."/>
            <person name="Korhonen P.K."/>
            <person name="Jex A.R."/>
            <person name="Hall R.S."/>
            <person name="Safavi-Hemami H."/>
            <person name="Kaewkong W."/>
            <person name="Bertrand D."/>
            <person name="Gao S."/>
            <person name="Seet Q."/>
            <person name="Wongkham S."/>
            <person name="Teh B.T."/>
            <person name="Wongkham C."/>
            <person name="Intapan P.M."/>
            <person name="Maleewong W."/>
            <person name="Yang X."/>
            <person name="Hu M."/>
            <person name="Wang Z."/>
            <person name="Hofmann A."/>
            <person name="Sternberg P.W."/>
            <person name="Tan P."/>
            <person name="Wang J."/>
            <person name="Gasser R.B."/>
        </authorList>
    </citation>
    <scope>NUCLEOTIDE SEQUENCE [LARGE SCALE GENOMIC DNA]</scope>
</reference>
<dbReference type="Proteomes" id="UP000054324">
    <property type="component" value="Unassembled WGS sequence"/>
</dbReference>
<dbReference type="AlphaFoldDB" id="A0A074ZSC9"/>
<organism evidence="1 2">
    <name type="scientific">Opisthorchis viverrini</name>
    <name type="common">Southeast Asian liver fluke</name>
    <dbReference type="NCBI Taxonomy" id="6198"/>
    <lineage>
        <taxon>Eukaryota</taxon>
        <taxon>Metazoa</taxon>
        <taxon>Spiralia</taxon>
        <taxon>Lophotrochozoa</taxon>
        <taxon>Platyhelminthes</taxon>
        <taxon>Trematoda</taxon>
        <taxon>Digenea</taxon>
        <taxon>Opisthorchiida</taxon>
        <taxon>Opisthorchiata</taxon>
        <taxon>Opisthorchiidae</taxon>
        <taxon>Opisthorchis</taxon>
    </lineage>
</organism>
<feature type="non-terminal residue" evidence="1">
    <location>
        <position position="1"/>
    </location>
</feature>
<keyword evidence="2" id="KW-1185">Reference proteome</keyword>
<proteinExistence type="predicted"/>
<protein>
    <submittedName>
        <fullName evidence="1">Uncharacterized protein</fullName>
    </submittedName>
</protein>
<evidence type="ECO:0000313" key="2">
    <source>
        <dbReference type="Proteomes" id="UP000054324"/>
    </source>
</evidence>
<dbReference type="RefSeq" id="XP_009165862.1">
    <property type="nucleotide sequence ID" value="XM_009167598.1"/>
</dbReference>
<dbReference type="KEGG" id="ovi:T265_03179"/>
<dbReference type="EMBL" id="KL596662">
    <property type="protein sequence ID" value="KER30333.1"/>
    <property type="molecule type" value="Genomic_DNA"/>
</dbReference>
<accession>A0A074ZSC9</accession>
<feature type="non-terminal residue" evidence="1">
    <location>
        <position position="71"/>
    </location>
</feature>
<name>A0A074ZSC9_OPIVI</name>
<dbReference type="GeneID" id="20317366"/>